<reference evidence="2" key="2">
    <citation type="submission" date="2018-05" db="EMBL/GenBank/DDBJ databases">
        <title>OpunRS2 (Oryza punctata Reference Sequence Version 2).</title>
        <authorList>
            <person name="Zhang J."/>
            <person name="Kudrna D."/>
            <person name="Lee S."/>
            <person name="Talag J."/>
            <person name="Welchert J."/>
            <person name="Wing R.A."/>
        </authorList>
    </citation>
    <scope>NUCLEOTIDE SEQUENCE [LARGE SCALE GENOMIC DNA]</scope>
</reference>
<feature type="signal peptide" evidence="1">
    <location>
        <begin position="1"/>
        <end position="28"/>
    </location>
</feature>
<keyword evidence="1" id="KW-0732">Signal</keyword>
<evidence type="ECO:0000313" key="3">
    <source>
        <dbReference type="Proteomes" id="UP000026962"/>
    </source>
</evidence>
<proteinExistence type="predicted"/>
<organism evidence="2">
    <name type="scientific">Oryza punctata</name>
    <name type="common">Red rice</name>
    <dbReference type="NCBI Taxonomy" id="4537"/>
    <lineage>
        <taxon>Eukaryota</taxon>
        <taxon>Viridiplantae</taxon>
        <taxon>Streptophyta</taxon>
        <taxon>Embryophyta</taxon>
        <taxon>Tracheophyta</taxon>
        <taxon>Spermatophyta</taxon>
        <taxon>Magnoliopsida</taxon>
        <taxon>Liliopsida</taxon>
        <taxon>Poales</taxon>
        <taxon>Poaceae</taxon>
        <taxon>BOP clade</taxon>
        <taxon>Oryzoideae</taxon>
        <taxon>Oryzeae</taxon>
        <taxon>Oryzinae</taxon>
        <taxon>Oryza</taxon>
    </lineage>
</organism>
<dbReference type="Proteomes" id="UP000026962">
    <property type="component" value="Chromosome 4"/>
</dbReference>
<feature type="chain" id="PRO_5002365573" evidence="1">
    <location>
        <begin position="29"/>
        <end position="129"/>
    </location>
</feature>
<keyword evidence="3" id="KW-1185">Reference proteome</keyword>
<dbReference type="HOGENOM" id="CLU_156172_0_0_1"/>
<sequence>MERNAAIAIACTLLLAAATTTLLPAATAANLVAGKYTATAAALGSTVAPWVVDDAGVGGMMMVAAAAGSVEYGHGEGGVVHRRVLQARGGGYVNPSLVANRQSCTRSCPARGGSYTGRGNKCIYQTITA</sequence>
<dbReference type="EnsemblPlants" id="OPUNC04G08250.1">
    <property type="protein sequence ID" value="OPUNC04G08250.1"/>
    <property type="gene ID" value="OPUNC04G08250"/>
</dbReference>
<evidence type="ECO:0000256" key="1">
    <source>
        <dbReference type="SAM" id="SignalP"/>
    </source>
</evidence>
<dbReference type="PANTHER" id="PTHR34998">
    <property type="entry name" value="OS04G0357400 PROTEIN-RELATED"/>
    <property type="match status" value="1"/>
</dbReference>
<dbReference type="Gramene" id="OPUNC04G08250.1">
    <property type="protein sequence ID" value="OPUNC04G08250.1"/>
    <property type="gene ID" value="OPUNC04G08250"/>
</dbReference>
<reference evidence="2" key="1">
    <citation type="submission" date="2015-04" db="UniProtKB">
        <authorList>
            <consortium name="EnsemblPlants"/>
        </authorList>
    </citation>
    <scope>IDENTIFICATION</scope>
</reference>
<dbReference type="AlphaFoldDB" id="A0A0E0KPQ4"/>
<evidence type="ECO:0000313" key="2">
    <source>
        <dbReference type="EnsemblPlants" id="OPUNC04G08250.1"/>
    </source>
</evidence>
<name>A0A0E0KPQ4_ORYPU</name>
<dbReference type="OMA" id="CIYQTIT"/>
<dbReference type="PANTHER" id="PTHR34998:SF9">
    <property type="entry name" value="OS04G0357400 PROTEIN"/>
    <property type="match status" value="1"/>
</dbReference>
<protein>
    <submittedName>
        <fullName evidence="2">Uncharacterized protein</fullName>
    </submittedName>
</protein>
<accession>A0A0E0KPQ4</accession>